<keyword evidence="2" id="KW-0732">Signal</keyword>
<reference evidence="6" key="1">
    <citation type="journal article" date="2020" name="Stud. Mycol.">
        <title>101 Dothideomycetes genomes: a test case for predicting lifestyles and emergence of pathogens.</title>
        <authorList>
            <person name="Haridas S."/>
            <person name="Albert R."/>
            <person name="Binder M."/>
            <person name="Bloem J."/>
            <person name="Labutti K."/>
            <person name="Salamov A."/>
            <person name="Andreopoulos B."/>
            <person name="Baker S."/>
            <person name="Barry K."/>
            <person name="Bills G."/>
            <person name="Bluhm B."/>
            <person name="Cannon C."/>
            <person name="Castanera R."/>
            <person name="Culley D."/>
            <person name="Daum C."/>
            <person name="Ezra D."/>
            <person name="Gonzalez J."/>
            <person name="Henrissat B."/>
            <person name="Kuo A."/>
            <person name="Liang C."/>
            <person name="Lipzen A."/>
            <person name="Lutzoni F."/>
            <person name="Magnuson J."/>
            <person name="Mondo S."/>
            <person name="Nolan M."/>
            <person name="Ohm R."/>
            <person name="Pangilinan J."/>
            <person name="Park H.-J."/>
            <person name="Ramirez L."/>
            <person name="Alfaro M."/>
            <person name="Sun H."/>
            <person name="Tritt A."/>
            <person name="Yoshinaga Y."/>
            <person name="Zwiers L.-H."/>
            <person name="Turgeon B."/>
            <person name="Goodwin S."/>
            <person name="Spatafora J."/>
            <person name="Crous P."/>
            <person name="Grigoriev I."/>
        </authorList>
    </citation>
    <scope>NUCLEOTIDE SEQUENCE</scope>
    <source>
        <strain evidence="6">CBS 207.26</strain>
    </source>
</reference>
<evidence type="ECO:0000256" key="2">
    <source>
        <dbReference type="ARBA" id="ARBA00022729"/>
    </source>
</evidence>
<dbReference type="Gene3D" id="3.20.20.80">
    <property type="entry name" value="Glycosidases"/>
    <property type="match status" value="1"/>
</dbReference>
<dbReference type="GO" id="GO:0006680">
    <property type="term" value="P:glucosylceramide catabolic process"/>
    <property type="evidence" value="ECO:0007669"/>
    <property type="project" value="TreeGrafter"/>
</dbReference>
<evidence type="ECO:0000313" key="6">
    <source>
        <dbReference type="EMBL" id="KAF2192846.1"/>
    </source>
</evidence>
<accession>A0A6A6ESI2</accession>
<protein>
    <submittedName>
        <fullName evidence="6">Glycoside hydrolase family 30 protein</fullName>
    </submittedName>
</protein>
<dbReference type="GO" id="GO:0004348">
    <property type="term" value="F:glucosylceramidase activity"/>
    <property type="evidence" value="ECO:0007669"/>
    <property type="project" value="InterPro"/>
</dbReference>
<dbReference type="PANTHER" id="PTHR11069">
    <property type="entry name" value="GLUCOSYLCERAMIDASE"/>
    <property type="match status" value="1"/>
</dbReference>
<keyword evidence="3 4" id="KW-0378">Hydrolase</keyword>
<sequence length="196" mass="21330">MINSTEIACFLITASLVTHYPQVIDGFGVSQAFQRSAQLDGKYGLSPANQWKVLGLLFSNEVGAGFTILRNGIGLSPSYDRDWMKSIESVSPGSLNAIPKQFIRMPGRAPGFMKINGNDSNGGCICGILGASCVTGDWRQAFANYLVQYLKFYSEISILITDLGFLNEPDLNQSYASMQSSGFQAADFLKSFIPLL</sequence>
<dbReference type="SUPFAM" id="SSF51445">
    <property type="entry name" value="(Trans)glycosidases"/>
    <property type="match status" value="1"/>
</dbReference>
<dbReference type="PANTHER" id="PTHR11069:SF23">
    <property type="entry name" value="LYSOSOMAL ACID GLUCOSYLCERAMIDASE"/>
    <property type="match status" value="1"/>
</dbReference>
<dbReference type="GO" id="GO:0016020">
    <property type="term" value="C:membrane"/>
    <property type="evidence" value="ECO:0007669"/>
    <property type="project" value="GOC"/>
</dbReference>
<dbReference type="Proteomes" id="UP000800200">
    <property type="component" value="Unassembled WGS sequence"/>
</dbReference>
<name>A0A6A6ESI2_9PEZI</name>
<dbReference type="AlphaFoldDB" id="A0A6A6ESI2"/>
<gene>
    <name evidence="6" type="ORF">K469DRAFT_692966</name>
</gene>
<comment type="similarity">
    <text evidence="1 4">Belongs to the glycosyl hydrolase 30 family.</text>
</comment>
<keyword evidence="4" id="KW-0326">Glycosidase</keyword>
<dbReference type="InterPro" id="IPR001139">
    <property type="entry name" value="Glyco_hydro_30"/>
</dbReference>
<dbReference type="InterPro" id="IPR033453">
    <property type="entry name" value="Glyco_hydro_30_TIM-barrel"/>
</dbReference>
<proteinExistence type="inferred from homology"/>
<organism evidence="6 7">
    <name type="scientific">Zopfia rhizophila CBS 207.26</name>
    <dbReference type="NCBI Taxonomy" id="1314779"/>
    <lineage>
        <taxon>Eukaryota</taxon>
        <taxon>Fungi</taxon>
        <taxon>Dikarya</taxon>
        <taxon>Ascomycota</taxon>
        <taxon>Pezizomycotina</taxon>
        <taxon>Dothideomycetes</taxon>
        <taxon>Dothideomycetes incertae sedis</taxon>
        <taxon>Zopfiaceae</taxon>
        <taxon>Zopfia</taxon>
    </lineage>
</organism>
<evidence type="ECO:0000313" key="7">
    <source>
        <dbReference type="Proteomes" id="UP000800200"/>
    </source>
</evidence>
<evidence type="ECO:0000259" key="5">
    <source>
        <dbReference type="Pfam" id="PF02055"/>
    </source>
</evidence>
<dbReference type="EMBL" id="ML994614">
    <property type="protein sequence ID" value="KAF2192846.1"/>
    <property type="molecule type" value="Genomic_DNA"/>
</dbReference>
<evidence type="ECO:0000256" key="4">
    <source>
        <dbReference type="RuleBase" id="RU361188"/>
    </source>
</evidence>
<evidence type="ECO:0000256" key="1">
    <source>
        <dbReference type="ARBA" id="ARBA00005382"/>
    </source>
</evidence>
<dbReference type="OrthoDB" id="2012278at2759"/>
<dbReference type="Pfam" id="PF02055">
    <property type="entry name" value="Glyco_hydro_30"/>
    <property type="match status" value="1"/>
</dbReference>
<feature type="domain" description="Glycosyl hydrolase family 30 TIM-barrel" evidence="5">
    <location>
        <begin position="101"/>
        <end position="193"/>
    </location>
</feature>
<dbReference type="InterPro" id="IPR017853">
    <property type="entry name" value="GH"/>
</dbReference>
<evidence type="ECO:0000256" key="3">
    <source>
        <dbReference type="ARBA" id="ARBA00022801"/>
    </source>
</evidence>
<keyword evidence="7" id="KW-1185">Reference proteome</keyword>